<dbReference type="PANTHER" id="PTHR47354:SF1">
    <property type="entry name" value="CARNITINE MONOOXYGENASE REDUCTASE SUBUNIT"/>
    <property type="match status" value="1"/>
</dbReference>
<keyword evidence="10" id="KW-1185">Reference proteome</keyword>
<evidence type="ECO:0000256" key="6">
    <source>
        <dbReference type="ARBA" id="ARBA00023014"/>
    </source>
</evidence>
<gene>
    <name evidence="9" type="ORF">JW498_00865</name>
</gene>
<dbReference type="Gene3D" id="3.10.20.30">
    <property type="match status" value="1"/>
</dbReference>
<comment type="caution">
    <text evidence="9">The sequence shown here is derived from an EMBL/GenBank/DDBJ whole genome shotgun (WGS) entry which is preliminary data.</text>
</comment>
<dbReference type="PRINTS" id="PR00409">
    <property type="entry name" value="PHDIOXRDTASE"/>
</dbReference>
<name>A0ABS2W390_9GAMM</name>
<keyword evidence="1" id="KW-0285">Flavoprotein</keyword>
<keyword evidence="2" id="KW-0001">2Fe-2S</keyword>
<accession>A0ABS2W390</accession>
<keyword evidence="4" id="KW-0560">Oxidoreductase</keyword>
<dbReference type="RefSeq" id="WP_205212699.1">
    <property type="nucleotide sequence ID" value="NZ_JAFFZP010000001.1"/>
</dbReference>
<feature type="domain" description="FAD-binding FR-type" evidence="8">
    <location>
        <begin position="3"/>
        <end position="109"/>
    </location>
</feature>
<proteinExistence type="predicted"/>
<dbReference type="InterPro" id="IPR039261">
    <property type="entry name" value="FNR_nucleotide-bd"/>
</dbReference>
<dbReference type="Pfam" id="PF00111">
    <property type="entry name" value="Fer2"/>
    <property type="match status" value="1"/>
</dbReference>
<sequence length="325" mass="35714">MNNDLISVRITEKRYVAHNIVHIVLQPADNQSLPRFTPGSHIDLHINAGTGKPLIRQYSLLNNPDSQQRYEIAVLLEAHGRGGSKAVHQQLSEGDLMQISPPRNLFPLSPDEDETLLFAGGIGITPILSMAHALQQRQAKFSLHYFAKSIEHAAFAHSLMEGPFSQNVSFCFDDGPADSFDPQSVLKEAARGKHLYICGPQGFINFIADSARASGWHTDNIHFELFSQDLSAANDDNATFQIRIASSGQLIDIGADQTVLEALEEQGFEIPCSCEQGVCGTCLIPVIEGTPDHRDMYLSDAEKQLNNQFTPCCSRALSDCLVLDL</sequence>
<dbReference type="Pfam" id="PF00970">
    <property type="entry name" value="FAD_binding_6"/>
    <property type="match status" value="1"/>
</dbReference>
<dbReference type="InterPro" id="IPR006058">
    <property type="entry name" value="2Fe2S_fd_BS"/>
</dbReference>
<evidence type="ECO:0000256" key="5">
    <source>
        <dbReference type="ARBA" id="ARBA00023004"/>
    </source>
</evidence>
<evidence type="ECO:0000256" key="1">
    <source>
        <dbReference type="ARBA" id="ARBA00022630"/>
    </source>
</evidence>
<protein>
    <submittedName>
        <fullName evidence="9">Oxidoreductase</fullName>
    </submittedName>
</protein>
<dbReference type="Proteomes" id="UP000760472">
    <property type="component" value="Unassembled WGS sequence"/>
</dbReference>
<organism evidence="9 10">
    <name type="scientific">Amphritea pacifica</name>
    <dbReference type="NCBI Taxonomy" id="2811233"/>
    <lineage>
        <taxon>Bacteria</taxon>
        <taxon>Pseudomonadati</taxon>
        <taxon>Pseudomonadota</taxon>
        <taxon>Gammaproteobacteria</taxon>
        <taxon>Oceanospirillales</taxon>
        <taxon>Oceanospirillaceae</taxon>
        <taxon>Amphritea</taxon>
    </lineage>
</organism>
<dbReference type="SUPFAM" id="SSF52343">
    <property type="entry name" value="Ferredoxin reductase-like, C-terminal NADP-linked domain"/>
    <property type="match status" value="1"/>
</dbReference>
<evidence type="ECO:0000256" key="3">
    <source>
        <dbReference type="ARBA" id="ARBA00022723"/>
    </source>
</evidence>
<dbReference type="SUPFAM" id="SSF63380">
    <property type="entry name" value="Riboflavin synthase domain-like"/>
    <property type="match status" value="1"/>
</dbReference>
<feature type="domain" description="2Fe-2S ferredoxin-type" evidence="7">
    <location>
        <begin position="240"/>
        <end position="325"/>
    </location>
</feature>
<dbReference type="CDD" id="cd00207">
    <property type="entry name" value="fer2"/>
    <property type="match status" value="1"/>
</dbReference>
<dbReference type="InterPro" id="IPR050415">
    <property type="entry name" value="MRET"/>
</dbReference>
<dbReference type="InterPro" id="IPR008333">
    <property type="entry name" value="Cbr1-like_FAD-bd_dom"/>
</dbReference>
<dbReference type="PROSITE" id="PS00197">
    <property type="entry name" value="2FE2S_FER_1"/>
    <property type="match status" value="1"/>
</dbReference>
<evidence type="ECO:0000259" key="8">
    <source>
        <dbReference type="PROSITE" id="PS51384"/>
    </source>
</evidence>
<dbReference type="PROSITE" id="PS51384">
    <property type="entry name" value="FAD_FR"/>
    <property type="match status" value="1"/>
</dbReference>
<dbReference type="InterPro" id="IPR017938">
    <property type="entry name" value="Riboflavin_synthase-like_b-brl"/>
</dbReference>
<keyword evidence="5" id="KW-0408">Iron</keyword>
<keyword evidence="6" id="KW-0411">Iron-sulfur</keyword>
<dbReference type="EMBL" id="JAFFZP010000001">
    <property type="protein sequence ID" value="MBN0985912.1"/>
    <property type="molecule type" value="Genomic_DNA"/>
</dbReference>
<evidence type="ECO:0000313" key="10">
    <source>
        <dbReference type="Proteomes" id="UP000760472"/>
    </source>
</evidence>
<dbReference type="InterPro" id="IPR036010">
    <property type="entry name" value="2Fe-2S_ferredoxin-like_sf"/>
</dbReference>
<dbReference type="CDD" id="cd06185">
    <property type="entry name" value="PDR_like"/>
    <property type="match status" value="1"/>
</dbReference>
<dbReference type="InterPro" id="IPR001041">
    <property type="entry name" value="2Fe-2S_ferredoxin-type"/>
</dbReference>
<dbReference type="InterPro" id="IPR017927">
    <property type="entry name" value="FAD-bd_FR_type"/>
</dbReference>
<dbReference type="PROSITE" id="PS51085">
    <property type="entry name" value="2FE2S_FER_2"/>
    <property type="match status" value="1"/>
</dbReference>
<reference evidence="9 10" key="1">
    <citation type="submission" date="2021-02" db="EMBL/GenBank/DDBJ databases">
        <title>A novel species of genus Amphritea isolated from a fishpond in China.</title>
        <authorList>
            <person name="Lu H."/>
        </authorList>
    </citation>
    <scope>NUCLEOTIDE SEQUENCE [LARGE SCALE GENOMIC DNA]</scope>
    <source>
        <strain evidence="9 10">RP18W</strain>
    </source>
</reference>
<evidence type="ECO:0000259" key="7">
    <source>
        <dbReference type="PROSITE" id="PS51085"/>
    </source>
</evidence>
<keyword evidence="3" id="KW-0479">Metal-binding</keyword>
<evidence type="ECO:0000313" key="9">
    <source>
        <dbReference type="EMBL" id="MBN0985912.1"/>
    </source>
</evidence>
<dbReference type="SUPFAM" id="SSF54292">
    <property type="entry name" value="2Fe-2S ferredoxin-like"/>
    <property type="match status" value="1"/>
</dbReference>
<dbReference type="Gene3D" id="2.40.30.10">
    <property type="entry name" value="Translation factors"/>
    <property type="match status" value="1"/>
</dbReference>
<dbReference type="PANTHER" id="PTHR47354">
    <property type="entry name" value="NADH OXIDOREDUCTASE HCR"/>
    <property type="match status" value="1"/>
</dbReference>
<evidence type="ECO:0000256" key="4">
    <source>
        <dbReference type="ARBA" id="ARBA00023002"/>
    </source>
</evidence>
<evidence type="ECO:0000256" key="2">
    <source>
        <dbReference type="ARBA" id="ARBA00022714"/>
    </source>
</evidence>
<dbReference type="InterPro" id="IPR012675">
    <property type="entry name" value="Beta-grasp_dom_sf"/>
</dbReference>
<dbReference type="Gene3D" id="3.40.50.80">
    <property type="entry name" value="Nucleotide-binding domain of ferredoxin-NADP reductase (FNR) module"/>
    <property type="match status" value="1"/>
</dbReference>